<keyword evidence="1" id="KW-0175">Coiled coil</keyword>
<evidence type="ECO:0000256" key="1">
    <source>
        <dbReference type="SAM" id="Coils"/>
    </source>
</evidence>
<gene>
    <name evidence="3" type="primary">PARPA_11293.1 scaffold 43351</name>
</gene>
<reference evidence="3 4" key="1">
    <citation type="submission" date="2014-09" db="EMBL/GenBank/DDBJ databases">
        <authorList>
            <person name="Ellenberger Sabrina"/>
        </authorList>
    </citation>
    <scope>NUCLEOTIDE SEQUENCE [LARGE SCALE GENOMIC DNA]</scope>
    <source>
        <strain evidence="3 4">CBS 412.66</strain>
    </source>
</reference>
<dbReference type="Proteomes" id="UP000054107">
    <property type="component" value="Unassembled WGS sequence"/>
</dbReference>
<evidence type="ECO:0000313" key="4">
    <source>
        <dbReference type="Proteomes" id="UP000054107"/>
    </source>
</evidence>
<proteinExistence type="predicted"/>
<evidence type="ECO:0000313" key="3">
    <source>
        <dbReference type="EMBL" id="CEP17007.1"/>
    </source>
</evidence>
<dbReference type="EMBL" id="LN733468">
    <property type="protein sequence ID" value="CEP17007.1"/>
    <property type="molecule type" value="Genomic_DNA"/>
</dbReference>
<accession>A0A0B7NHX2</accession>
<evidence type="ECO:0000256" key="2">
    <source>
        <dbReference type="SAM" id="MobiDB-lite"/>
    </source>
</evidence>
<protein>
    <submittedName>
        <fullName evidence="3">Uncharacterized protein</fullName>
    </submittedName>
</protein>
<feature type="region of interest" description="Disordered" evidence="2">
    <location>
        <begin position="90"/>
        <end position="109"/>
    </location>
</feature>
<organism evidence="3 4">
    <name type="scientific">Parasitella parasitica</name>
    <dbReference type="NCBI Taxonomy" id="35722"/>
    <lineage>
        <taxon>Eukaryota</taxon>
        <taxon>Fungi</taxon>
        <taxon>Fungi incertae sedis</taxon>
        <taxon>Mucoromycota</taxon>
        <taxon>Mucoromycotina</taxon>
        <taxon>Mucoromycetes</taxon>
        <taxon>Mucorales</taxon>
        <taxon>Mucorineae</taxon>
        <taxon>Mucoraceae</taxon>
        <taxon>Parasitella</taxon>
    </lineage>
</organism>
<keyword evidence="4" id="KW-1185">Reference proteome</keyword>
<feature type="coiled-coil region" evidence="1">
    <location>
        <begin position="55"/>
        <end position="82"/>
    </location>
</feature>
<feature type="compositionally biased region" description="Low complexity" evidence="2">
    <location>
        <begin position="90"/>
        <end position="99"/>
    </location>
</feature>
<name>A0A0B7NHX2_9FUNG</name>
<dbReference type="AlphaFoldDB" id="A0A0B7NHX2"/>
<sequence length="152" mass="15742">MSIPSPSQQHQPQTSVDLTDISTDFGLTTTFSASPTSEQQLSAFMIEVRNRLARLEAAHAEIARLKTALAESEAARHALEAQLAATAVTTTDLASKPSSSRPPPATTAPSASASLCAAVRLADNSPVSCSSPPSYGAAFAFSTLFLLFAGGF</sequence>